<reference evidence="2" key="1">
    <citation type="journal article" date="2022" name="Mol. Ecol. Resour.">
        <title>The genomes of chicory, endive, great burdock and yacon provide insights into Asteraceae palaeo-polyploidization history and plant inulin production.</title>
        <authorList>
            <person name="Fan W."/>
            <person name="Wang S."/>
            <person name="Wang H."/>
            <person name="Wang A."/>
            <person name="Jiang F."/>
            <person name="Liu H."/>
            <person name="Zhao H."/>
            <person name="Xu D."/>
            <person name="Zhang Y."/>
        </authorList>
    </citation>
    <scope>NUCLEOTIDE SEQUENCE [LARGE SCALE GENOMIC DNA]</scope>
    <source>
        <strain evidence="2">cv. Punajuju</strain>
    </source>
</reference>
<organism evidence="1 2">
    <name type="scientific">Cichorium intybus</name>
    <name type="common">Chicory</name>
    <dbReference type="NCBI Taxonomy" id="13427"/>
    <lineage>
        <taxon>Eukaryota</taxon>
        <taxon>Viridiplantae</taxon>
        <taxon>Streptophyta</taxon>
        <taxon>Embryophyta</taxon>
        <taxon>Tracheophyta</taxon>
        <taxon>Spermatophyta</taxon>
        <taxon>Magnoliopsida</taxon>
        <taxon>eudicotyledons</taxon>
        <taxon>Gunneridae</taxon>
        <taxon>Pentapetalae</taxon>
        <taxon>asterids</taxon>
        <taxon>campanulids</taxon>
        <taxon>Asterales</taxon>
        <taxon>Asteraceae</taxon>
        <taxon>Cichorioideae</taxon>
        <taxon>Cichorieae</taxon>
        <taxon>Cichoriinae</taxon>
        <taxon>Cichorium</taxon>
    </lineage>
</organism>
<evidence type="ECO:0000313" key="2">
    <source>
        <dbReference type="Proteomes" id="UP001055811"/>
    </source>
</evidence>
<comment type="caution">
    <text evidence="1">The sequence shown here is derived from an EMBL/GenBank/DDBJ whole genome shotgun (WGS) entry which is preliminary data.</text>
</comment>
<accession>A0ACB9G7K6</accession>
<proteinExistence type="predicted"/>
<evidence type="ECO:0000313" key="1">
    <source>
        <dbReference type="EMBL" id="KAI3779438.1"/>
    </source>
</evidence>
<sequence>MRFQLLDLPSSAPPSPLFVTGVARIGIRVDVVKETIIKCVTAVEKATEKLDKGVTDFVVPLTEFSPSMAISARRDVCPIIKNILLLDSEGRRVAVKYYTDEWPTNSDKLAFESSSLVKH</sequence>
<keyword evidence="2" id="KW-1185">Reference proteome</keyword>
<dbReference type="Proteomes" id="UP001055811">
    <property type="component" value="Linkage Group LG02"/>
</dbReference>
<gene>
    <name evidence="1" type="ORF">L2E82_09157</name>
</gene>
<name>A0ACB9G7K6_CICIN</name>
<dbReference type="EMBL" id="CM042010">
    <property type="protein sequence ID" value="KAI3779438.1"/>
    <property type="molecule type" value="Genomic_DNA"/>
</dbReference>
<protein>
    <submittedName>
        <fullName evidence="1">Uncharacterized protein</fullName>
    </submittedName>
</protein>
<reference evidence="1 2" key="2">
    <citation type="journal article" date="2022" name="Mol. Ecol. Resour.">
        <title>The genomes of chicory, endive, great burdock and yacon provide insights into Asteraceae paleo-polyploidization history and plant inulin production.</title>
        <authorList>
            <person name="Fan W."/>
            <person name="Wang S."/>
            <person name="Wang H."/>
            <person name="Wang A."/>
            <person name="Jiang F."/>
            <person name="Liu H."/>
            <person name="Zhao H."/>
            <person name="Xu D."/>
            <person name="Zhang Y."/>
        </authorList>
    </citation>
    <scope>NUCLEOTIDE SEQUENCE [LARGE SCALE GENOMIC DNA]</scope>
    <source>
        <strain evidence="2">cv. Punajuju</strain>
        <tissue evidence="1">Leaves</tissue>
    </source>
</reference>